<dbReference type="InterPro" id="IPR001509">
    <property type="entry name" value="Epimerase_deHydtase"/>
</dbReference>
<dbReference type="PANTHER" id="PTHR43245">
    <property type="entry name" value="BIFUNCTIONAL POLYMYXIN RESISTANCE PROTEIN ARNA"/>
    <property type="match status" value="1"/>
</dbReference>
<keyword evidence="3" id="KW-1185">Reference proteome</keyword>
<name>A0AAC9PQM0_9PSEU</name>
<reference evidence="3" key="1">
    <citation type="submission" date="2016-06" db="EMBL/GenBank/DDBJ databases">
        <title>Complete genome sequence of Actinoalloteichus fjordicus DSM 46855 (=ADI127-17), type strain of the new species Actinoalloteichus fjordicus.</title>
        <authorList>
            <person name="Ruckert C."/>
            <person name="Nouioui I."/>
            <person name="Willmese J."/>
            <person name="van Wezel G."/>
            <person name="Klenk H.-P."/>
            <person name="Kalinowski J."/>
            <person name="Zotchev S.B."/>
        </authorList>
    </citation>
    <scope>NUCLEOTIDE SEQUENCE [LARGE SCALE GENOMIC DNA]</scope>
    <source>
        <strain evidence="3">ADI127-7</strain>
    </source>
</reference>
<accession>A0AAC9PQM0</accession>
<evidence type="ECO:0000313" key="3">
    <source>
        <dbReference type="Proteomes" id="UP000185511"/>
    </source>
</evidence>
<dbReference type="CDD" id="cd08946">
    <property type="entry name" value="SDR_e"/>
    <property type="match status" value="1"/>
</dbReference>
<dbReference type="Proteomes" id="UP000185511">
    <property type="component" value="Chromosome"/>
</dbReference>
<sequence>MVDTAALVDTAARHDIDGTETANPARRIAVLGASGFIGSAVAAALARRPARLRLLARGPSPVPPEAVDAEVITADLTDTGALAEAVADADVVLNLLLYTGGGTWRAAEADPHSERTNVGVTRDLVRILRSNPRPGPPPIVVVPGSTSQLGAGGSGLVDGTEVDEPATVYDRQKSAAEKVLTDATADGVLRGVSLRLPTVFGAAPHAADRGVVTAMARRALAGEPLTVWDGGETERDLLHVRDAAEAVLACVDHADALSGTHWLIGTGRGTTVRALFTAIAAVVAEQTGRPAVDVVSVPAPVHATEMDFRSIIADPTRFRTVTGWQAGVELRAALKHTVAALIEETAHEESLSPRS</sequence>
<dbReference type="KEGG" id="acad:UA74_05795"/>
<dbReference type="PANTHER" id="PTHR43245:SF13">
    <property type="entry name" value="UDP-D-APIOSE_UDP-D-XYLOSE SYNTHASE 2"/>
    <property type="match status" value="1"/>
</dbReference>
<dbReference type="AlphaFoldDB" id="A0AAC9PQM0"/>
<evidence type="ECO:0000313" key="2">
    <source>
        <dbReference type="EMBL" id="APU13235.1"/>
    </source>
</evidence>
<dbReference type="InterPro" id="IPR036291">
    <property type="entry name" value="NAD(P)-bd_dom_sf"/>
</dbReference>
<dbReference type="InterPro" id="IPR050177">
    <property type="entry name" value="Lipid_A_modif_metabolic_enz"/>
</dbReference>
<protein>
    <submittedName>
        <fullName evidence="2">Nucleoside-diphosphate-sugar epimerase</fullName>
    </submittedName>
</protein>
<dbReference type="Gene3D" id="3.40.50.720">
    <property type="entry name" value="NAD(P)-binding Rossmann-like Domain"/>
    <property type="match status" value="1"/>
</dbReference>
<dbReference type="EMBL" id="CP016076">
    <property type="protein sequence ID" value="APU13235.1"/>
    <property type="molecule type" value="Genomic_DNA"/>
</dbReference>
<organism evidence="2 3">
    <name type="scientific">Actinoalloteichus fjordicus</name>
    <dbReference type="NCBI Taxonomy" id="1612552"/>
    <lineage>
        <taxon>Bacteria</taxon>
        <taxon>Bacillati</taxon>
        <taxon>Actinomycetota</taxon>
        <taxon>Actinomycetes</taxon>
        <taxon>Pseudonocardiales</taxon>
        <taxon>Pseudonocardiaceae</taxon>
        <taxon>Actinoalloteichus</taxon>
    </lineage>
</organism>
<dbReference type="SUPFAM" id="SSF51735">
    <property type="entry name" value="NAD(P)-binding Rossmann-fold domains"/>
    <property type="match status" value="1"/>
</dbReference>
<dbReference type="Pfam" id="PF01370">
    <property type="entry name" value="Epimerase"/>
    <property type="match status" value="1"/>
</dbReference>
<evidence type="ECO:0000259" key="1">
    <source>
        <dbReference type="Pfam" id="PF01370"/>
    </source>
</evidence>
<gene>
    <name evidence="2" type="ORF">UA74_05795</name>
</gene>
<feature type="domain" description="NAD-dependent epimerase/dehydratase" evidence="1">
    <location>
        <begin position="28"/>
        <end position="265"/>
    </location>
</feature>
<proteinExistence type="predicted"/>